<comment type="similarity">
    <text evidence="1">Belongs to the UPF0342 family.</text>
</comment>
<organism evidence="2 3">
    <name type="scientific">Carnobacterium divergens</name>
    <name type="common">Lactobacillus divergens</name>
    <dbReference type="NCBI Taxonomy" id="2748"/>
    <lineage>
        <taxon>Bacteria</taxon>
        <taxon>Bacillati</taxon>
        <taxon>Bacillota</taxon>
        <taxon>Bacilli</taxon>
        <taxon>Lactobacillales</taxon>
        <taxon>Carnobacteriaceae</taxon>
        <taxon>Carnobacterium</taxon>
    </lineage>
</organism>
<dbReference type="RefSeq" id="WP_135026146.1">
    <property type="nucleotide sequence ID" value="NZ_NROV01000012.1"/>
</dbReference>
<dbReference type="Proteomes" id="UP000297938">
    <property type="component" value="Unassembled WGS sequence"/>
</dbReference>
<evidence type="ECO:0000313" key="2">
    <source>
        <dbReference type="EMBL" id="TFJ25764.1"/>
    </source>
</evidence>
<dbReference type="Gene3D" id="1.20.1500.10">
    <property type="entry name" value="YheA/YmcA-like"/>
    <property type="match status" value="1"/>
</dbReference>
<dbReference type="HAMAP" id="MF_01526">
    <property type="entry name" value="UPF0342"/>
    <property type="match status" value="1"/>
</dbReference>
<sequence>MSNKIYDTANQLEKDLRETDAYVALKVAYDAVKANPEANEMFQEFQGIQVKLQQKQMSGEEILEEEIKEAQEMAMKTGENDTIKNLMEAEQKLSLLIDDINRIIMSPIQELYQGQ</sequence>
<proteinExistence type="inferred from homology"/>
<dbReference type="InterPro" id="IPR010368">
    <property type="entry name" value="Com_YlbF"/>
</dbReference>
<dbReference type="SUPFAM" id="SSF158622">
    <property type="entry name" value="YheA/YmcA-like"/>
    <property type="match status" value="1"/>
</dbReference>
<dbReference type="AlphaFoldDB" id="A0A7Z8CY10"/>
<reference evidence="2 3" key="1">
    <citation type="journal article" date="2018" name="Int. J. Food Microbiol.">
        <title>Growth of Carnobacterium spp. isolated from chilled vacuum-packaged meat under relevant acidic conditions.</title>
        <authorList>
            <person name="Zhang P."/>
            <person name="Badoni M."/>
            <person name="Ganzle M."/>
            <person name="Yang X."/>
        </authorList>
    </citation>
    <scope>NUCLEOTIDE SEQUENCE [LARGE SCALE GENOMIC DNA]</scope>
    <source>
        <strain evidence="2 3">B2</strain>
    </source>
</reference>
<evidence type="ECO:0000256" key="1">
    <source>
        <dbReference type="HAMAP-Rule" id="MF_01526"/>
    </source>
</evidence>
<comment type="caution">
    <text evidence="2">The sequence shown here is derived from an EMBL/GenBank/DDBJ whole genome shotgun (WGS) entry which is preliminary data.</text>
</comment>
<protein>
    <recommendedName>
        <fullName evidence="1">UPF0342 protein CKN69_08480</fullName>
    </recommendedName>
</protein>
<name>A0A7Z8CY10_CARDV</name>
<dbReference type="InterPro" id="IPR023378">
    <property type="entry name" value="YheA/YmcA-like_dom_sf"/>
</dbReference>
<evidence type="ECO:0000313" key="3">
    <source>
        <dbReference type="Proteomes" id="UP000297938"/>
    </source>
</evidence>
<gene>
    <name evidence="2" type="ORF">CKN69_08480</name>
</gene>
<dbReference type="Pfam" id="PF06133">
    <property type="entry name" value="Com_YlbF"/>
    <property type="match status" value="1"/>
</dbReference>
<dbReference type="EMBL" id="NRPP01000014">
    <property type="protein sequence ID" value="TFJ25764.1"/>
    <property type="molecule type" value="Genomic_DNA"/>
</dbReference>
<accession>A0A7Z8CY10</accession>